<sequence>MAILPAVPAFSTTIVVNGEPADEYQPPHIPIPYDAGFENVPRTRCFIASETGQSYSIRFRLSPHFNFGENTDTLLVSTYIDGNLIEESLVFKSLVREQDFIEYISHRTREYADGNRITETFSFQDLVPTECTTAATLRADMQLVKTLGTIRVVLTSAKTLDYDPKHGPLHDASGEAESIGPLQVSTKALILNGNGQTHGTGFQQVDDPVHFGYYDVEVREAIGCFDFVYLSPDTLAAQKILDPAHINQAAQGMPQTLEPAPEPPRYAVRTMSNGCLEIDLTGEDE</sequence>
<organism evidence="2 3">
    <name type="scientific">Fusarium napiforme</name>
    <dbReference type="NCBI Taxonomy" id="42672"/>
    <lineage>
        <taxon>Eukaryota</taxon>
        <taxon>Fungi</taxon>
        <taxon>Dikarya</taxon>
        <taxon>Ascomycota</taxon>
        <taxon>Pezizomycotina</taxon>
        <taxon>Sordariomycetes</taxon>
        <taxon>Hypocreomycetidae</taxon>
        <taxon>Hypocreales</taxon>
        <taxon>Nectriaceae</taxon>
        <taxon>Fusarium</taxon>
        <taxon>Fusarium fujikuroi species complex</taxon>
    </lineage>
</organism>
<gene>
    <name evidence="2" type="ORF">FNAPI_10703</name>
</gene>
<dbReference type="Pfam" id="PF25534">
    <property type="entry name" value="DUF7918"/>
    <property type="match status" value="1"/>
</dbReference>
<name>A0A8H5MT36_9HYPO</name>
<protein>
    <recommendedName>
        <fullName evidence="1">DUF7918 domain-containing protein</fullName>
    </recommendedName>
</protein>
<dbReference type="PANTHER" id="PTHR36223">
    <property type="entry name" value="BETA-LACTAMASE-TYPE TRANSPEPTIDASE FOLD DOMAIN CONTAINING PROTEIN"/>
    <property type="match status" value="1"/>
</dbReference>
<feature type="domain" description="DUF7918" evidence="1">
    <location>
        <begin position="12"/>
        <end position="240"/>
    </location>
</feature>
<dbReference type="InterPro" id="IPR057678">
    <property type="entry name" value="DUF7918"/>
</dbReference>
<evidence type="ECO:0000313" key="3">
    <source>
        <dbReference type="Proteomes" id="UP000574317"/>
    </source>
</evidence>
<evidence type="ECO:0000313" key="2">
    <source>
        <dbReference type="EMBL" id="KAF5539768.1"/>
    </source>
</evidence>
<proteinExistence type="predicted"/>
<dbReference type="Proteomes" id="UP000574317">
    <property type="component" value="Unassembled WGS sequence"/>
</dbReference>
<dbReference type="PANTHER" id="PTHR36223:SF1">
    <property type="entry name" value="TRANSCRIPTION ELONGATION FACTOR EAF N-TERMINAL DOMAIN-CONTAINING PROTEIN"/>
    <property type="match status" value="1"/>
</dbReference>
<accession>A0A8H5MT36</accession>
<comment type="caution">
    <text evidence="2">The sequence shown here is derived from an EMBL/GenBank/DDBJ whole genome shotgun (WGS) entry which is preliminary data.</text>
</comment>
<evidence type="ECO:0000259" key="1">
    <source>
        <dbReference type="Pfam" id="PF25534"/>
    </source>
</evidence>
<dbReference type="AlphaFoldDB" id="A0A8H5MT36"/>
<keyword evidence="3" id="KW-1185">Reference proteome</keyword>
<dbReference type="EMBL" id="JAAOAO010000481">
    <property type="protein sequence ID" value="KAF5539768.1"/>
    <property type="molecule type" value="Genomic_DNA"/>
</dbReference>
<reference evidence="2 3" key="1">
    <citation type="submission" date="2020-05" db="EMBL/GenBank/DDBJ databases">
        <title>Identification and distribution of gene clusters putatively required for synthesis of sphingolipid metabolism inhibitors in phylogenetically diverse species of the filamentous fungus Fusarium.</title>
        <authorList>
            <person name="Kim H.-S."/>
            <person name="Busman M."/>
            <person name="Brown D.W."/>
            <person name="Divon H."/>
            <person name="Uhlig S."/>
            <person name="Proctor R.H."/>
        </authorList>
    </citation>
    <scope>NUCLEOTIDE SEQUENCE [LARGE SCALE GENOMIC DNA]</scope>
    <source>
        <strain evidence="2 3">NRRL 25196</strain>
    </source>
</reference>